<reference evidence="2 3" key="1">
    <citation type="submission" date="2024-10" db="EMBL/GenBank/DDBJ databases">
        <title>Updated reference genomes for cyclostephanoid diatoms.</title>
        <authorList>
            <person name="Roberts W.R."/>
            <person name="Alverson A.J."/>
        </authorList>
    </citation>
    <scope>NUCLEOTIDE SEQUENCE [LARGE SCALE GENOMIC DNA]</scope>
    <source>
        <strain evidence="2 3">AJA228-03</strain>
    </source>
</reference>
<gene>
    <name evidence="2" type="ORF">ACHAXA_001008</name>
</gene>
<evidence type="ECO:0000256" key="1">
    <source>
        <dbReference type="SAM" id="MobiDB-lite"/>
    </source>
</evidence>
<keyword evidence="3" id="KW-1185">Reference proteome</keyword>
<comment type="caution">
    <text evidence="2">The sequence shown here is derived from an EMBL/GenBank/DDBJ whole genome shotgun (WGS) entry which is preliminary data.</text>
</comment>
<dbReference type="EMBL" id="JALLPB020000057">
    <property type="protein sequence ID" value="KAL3822743.1"/>
    <property type="molecule type" value="Genomic_DNA"/>
</dbReference>
<evidence type="ECO:0000313" key="3">
    <source>
        <dbReference type="Proteomes" id="UP001530377"/>
    </source>
</evidence>
<proteinExistence type="predicted"/>
<evidence type="ECO:0000313" key="2">
    <source>
        <dbReference type="EMBL" id="KAL3822743.1"/>
    </source>
</evidence>
<dbReference type="Proteomes" id="UP001530377">
    <property type="component" value="Unassembled WGS sequence"/>
</dbReference>
<feature type="region of interest" description="Disordered" evidence="1">
    <location>
        <begin position="78"/>
        <end position="142"/>
    </location>
</feature>
<organism evidence="2 3">
    <name type="scientific">Cyclostephanos tholiformis</name>
    <dbReference type="NCBI Taxonomy" id="382380"/>
    <lineage>
        <taxon>Eukaryota</taxon>
        <taxon>Sar</taxon>
        <taxon>Stramenopiles</taxon>
        <taxon>Ochrophyta</taxon>
        <taxon>Bacillariophyta</taxon>
        <taxon>Coscinodiscophyceae</taxon>
        <taxon>Thalassiosirophycidae</taxon>
        <taxon>Stephanodiscales</taxon>
        <taxon>Stephanodiscaceae</taxon>
        <taxon>Cyclostephanos</taxon>
    </lineage>
</organism>
<sequence>MEDVAEAPSYPTATDEPLPDLMSLVDSASQLPDGRVRDAALLEALRMCRGEMEHAESASRDARRRLIEVRERFDSIAMLLSGGGDDPPTTTMTSEGVNTRDDGVRRTRKRGVAPASSHDDDDPSANKRQRPSTISTVDGEMGGIFIPETIPTQIPTNPIRKPATYTFAADPSRYVMTEEDVANHREDFYKKILGVSASGVEDYAPSPTQANLRSRSQLARGIHIVRNWNTGADGLTVEAFRSMHKSWYTKMKSPNPNLGRRTGIHVRTLQPSHEGEEGEVVLCRYNKDNTRSTLYLDVTQLYDALFEIHCLECNHAGGGNALKLRVAELYANLPEGQIRAFLDTCPVCIQRRSSN</sequence>
<protein>
    <submittedName>
        <fullName evidence="2">Uncharacterized protein</fullName>
    </submittedName>
</protein>
<dbReference type="AlphaFoldDB" id="A0ABD3SDZ5"/>
<accession>A0ABD3SDZ5</accession>
<name>A0ABD3SDZ5_9STRA</name>